<proteinExistence type="inferred from homology"/>
<evidence type="ECO:0000256" key="7">
    <source>
        <dbReference type="SAM" id="Phobius"/>
    </source>
</evidence>
<organism evidence="8 9">
    <name type="scientific">Comamonas flocculans</name>
    <dbReference type="NCBI Taxonomy" id="2597701"/>
    <lineage>
        <taxon>Bacteria</taxon>
        <taxon>Pseudomonadati</taxon>
        <taxon>Pseudomonadota</taxon>
        <taxon>Betaproteobacteria</taxon>
        <taxon>Burkholderiales</taxon>
        <taxon>Comamonadaceae</taxon>
        <taxon>Comamonas</taxon>
    </lineage>
</organism>
<reference evidence="8 9" key="1">
    <citation type="submission" date="2019-07" db="EMBL/GenBank/DDBJ databases">
        <title>Complete genome sequence of Comamonas sp. NLF 7-7 isolated from livestock.</title>
        <authorList>
            <person name="Kim D.H."/>
            <person name="Kim J.G."/>
        </authorList>
    </citation>
    <scope>NUCLEOTIDE SEQUENCE [LARGE SCALE GENOMIC DNA]</scope>
    <source>
        <strain evidence="8 9">NLF 7-7</strain>
    </source>
</reference>
<dbReference type="InterPro" id="IPR051907">
    <property type="entry name" value="DoxX-like_oxidoreductase"/>
</dbReference>
<feature type="transmembrane region" description="Helical" evidence="7">
    <location>
        <begin position="34"/>
        <end position="56"/>
    </location>
</feature>
<protein>
    <submittedName>
        <fullName evidence="8">DoxX family protein</fullName>
    </submittedName>
</protein>
<keyword evidence="6 7" id="KW-0472">Membrane</keyword>
<dbReference type="KEGG" id="cof:FOZ74_09995"/>
<comment type="similarity">
    <text evidence="2">Belongs to the DoxX family.</text>
</comment>
<keyword evidence="9" id="KW-1185">Reference proteome</keyword>
<dbReference type="InterPro" id="IPR032808">
    <property type="entry name" value="DoxX"/>
</dbReference>
<keyword evidence="3" id="KW-1003">Cell membrane</keyword>
<dbReference type="AlphaFoldDB" id="A0A5B8RX83"/>
<evidence type="ECO:0000256" key="6">
    <source>
        <dbReference type="ARBA" id="ARBA00023136"/>
    </source>
</evidence>
<dbReference type="RefSeq" id="WP_146912926.1">
    <property type="nucleotide sequence ID" value="NZ_CP042344.1"/>
</dbReference>
<dbReference type="PANTHER" id="PTHR33452:SF1">
    <property type="entry name" value="INNER MEMBRANE PROTEIN YPHA-RELATED"/>
    <property type="match status" value="1"/>
</dbReference>
<evidence type="ECO:0000256" key="4">
    <source>
        <dbReference type="ARBA" id="ARBA00022692"/>
    </source>
</evidence>
<gene>
    <name evidence="8" type="ORF">FOZ74_09995</name>
</gene>
<dbReference type="EMBL" id="CP042344">
    <property type="protein sequence ID" value="QEA13334.1"/>
    <property type="molecule type" value="Genomic_DNA"/>
</dbReference>
<dbReference type="GO" id="GO:0005886">
    <property type="term" value="C:plasma membrane"/>
    <property type="evidence" value="ECO:0007669"/>
    <property type="project" value="UniProtKB-SubCell"/>
</dbReference>
<comment type="subcellular location">
    <subcellularLocation>
        <location evidence="1">Cell membrane</location>
        <topology evidence="1">Multi-pass membrane protein</topology>
    </subcellularLocation>
</comment>
<dbReference type="Pfam" id="PF07681">
    <property type="entry name" value="DoxX"/>
    <property type="match status" value="1"/>
</dbReference>
<evidence type="ECO:0000313" key="9">
    <source>
        <dbReference type="Proteomes" id="UP000321199"/>
    </source>
</evidence>
<evidence type="ECO:0000256" key="5">
    <source>
        <dbReference type="ARBA" id="ARBA00022989"/>
    </source>
</evidence>
<evidence type="ECO:0000313" key="8">
    <source>
        <dbReference type="EMBL" id="QEA13334.1"/>
    </source>
</evidence>
<dbReference type="PANTHER" id="PTHR33452">
    <property type="entry name" value="OXIDOREDUCTASE CATD-RELATED"/>
    <property type="match status" value="1"/>
</dbReference>
<keyword evidence="5 7" id="KW-1133">Transmembrane helix</keyword>
<feature type="transmembrane region" description="Helical" evidence="7">
    <location>
        <begin position="12"/>
        <end position="28"/>
    </location>
</feature>
<name>A0A5B8RX83_9BURK</name>
<accession>A0A5B8RX83</accession>
<feature type="transmembrane region" description="Helical" evidence="7">
    <location>
        <begin position="63"/>
        <end position="89"/>
    </location>
</feature>
<dbReference type="Proteomes" id="UP000321199">
    <property type="component" value="Chromosome"/>
</dbReference>
<evidence type="ECO:0000256" key="2">
    <source>
        <dbReference type="ARBA" id="ARBA00006679"/>
    </source>
</evidence>
<dbReference type="OrthoDB" id="280866at2"/>
<keyword evidence="4 7" id="KW-0812">Transmembrane</keyword>
<sequence length="126" mass="13535">MNALYQPRLGAIILRTVLAVLLLFHGWAKISGGVGWLVGVLEKTGMPGFLAYAVYLGEVLAPLLLLAGIFVVPAALLVMINMVVAVVLMHQSQILTLNNSGGWSLELQAFYFFTALVVLLTAKPRG</sequence>
<feature type="transmembrane region" description="Helical" evidence="7">
    <location>
        <begin position="101"/>
        <end position="122"/>
    </location>
</feature>
<evidence type="ECO:0000256" key="1">
    <source>
        <dbReference type="ARBA" id="ARBA00004651"/>
    </source>
</evidence>
<evidence type="ECO:0000256" key="3">
    <source>
        <dbReference type="ARBA" id="ARBA00022475"/>
    </source>
</evidence>